<reference evidence="5" key="1">
    <citation type="submission" date="2016-10" db="EMBL/GenBank/DDBJ databases">
        <authorList>
            <person name="Varghese N."/>
            <person name="Submissions S."/>
        </authorList>
    </citation>
    <scope>NUCLEOTIDE SEQUENCE [LARGE SCALE GENOMIC DNA]</scope>
    <source>
        <strain evidence="5">CGMCC 1.3566</strain>
    </source>
</reference>
<dbReference type="InterPro" id="IPR029050">
    <property type="entry name" value="Immunoprotect_excell_Ig-like"/>
</dbReference>
<dbReference type="EMBL" id="FOHJ01000012">
    <property type="protein sequence ID" value="SET95670.1"/>
    <property type="molecule type" value="Genomic_DNA"/>
</dbReference>
<dbReference type="InterPro" id="IPR029051">
    <property type="entry name" value="DUF4352"/>
</dbReference>
<feature type="compositionally biased region" description="Basic and acidic residues" evidence="2">
    <location>
        <begin position="58"/>
        <end position="67"/>
    </location>
</feature>
<accession>A0A1I0IHU2</accession>
<dbReference type="STRING" id="237682.SAMN05421676_11255"/>
<evidence type="ECO:0000259" key="3">
    <source>
        <dbReference type="Pfam" id="PF11611"/>
    </source>
</evidence>
<dbReference type="AlphaFoldDB" id="A0A1I0IHU2"/>
<keyword evidence="1" id="KW-0732">Signal</keyword>
<dbReference type="Pfam" id="PF11611">
    <property type="entry name" value="DUF4352"/>
    <property type="match status" value="1"/>
</dbReference>
<organism evidence="4 5">
    <name type="scientific">Salinibacillus kushneri</name>
    <dbReference type="NCBI Taxonomy" id="237682"/>
    <lineage>
        <taxon>Bacteria</taxon>
        <taxon>Bacillati</taxon>
        <taxon>Bacillota</taxon>
        <taxon>Bacilli</taxon>
        <taxon>Bacillales</taxon>
        <taxon>Bacillaceae</taxon>
        <taxon>Salinibacillus</taxon>
    </lineage>
</organism>
<dbReference type="RefSeq" id="WP_093137031.1">
    <property type="nucleotide sequence ID" value="NZ_FOHJ01000012.1"/>
</dbReference>
<protein>
    <recommendedName>
        <fullName evidence="3">DUF4352 domain-containing protein</fullName>
    </recommendedName>
</protein>
<dbReference type="Proteomes" id="UP000199095">
    <property type="component" value="Unassembled WGS sequence"/>
</dbReference>
<feature type="region of interest" description="Disordered" evidence="2">
    <location>
        <begin position="29"/>
        <end position="70"/>
    </location>
</feature>
<gene>
    <name evidence="4" type="ORF">SAMN05421676_11255</name>
</gene>
<evidence type="ECO:0000313" key="4">
    <source>
        <dbReference type="EMBL" id="SET95670.1"/>
    </source>
</evidence>
<dbReference type="OrthoDB" id="2389763at2"/>
<feature type="domain" description="DUF4352" evidence="3">
    <location>
        <begin position="70"/>
        <end position="198"/>
    </location>
</feature>
<evidence type="ECO:0000313" key="5">
    <source>
        <dbReference type="Proteomes" id="UP000199095"/>
    </source>
</evidence>
<feature type="compositionally biased region" description="Low complexity" evidence="2">
    <location>
        <begin position="29"/>
        <end position="50"/>
    </location>
</feature>
<evidence type="ECO:0000256" key="1">
    <source>
        <dbReference type="ARBA" id="ARBA00022729"/>
    </source>
</evidence>
<proteinExistence type="predicted"/>
<dbReference type="Gene3D" id="2.60.40.1240">
    <property type="match status" value="1"/>
</dbReference>
<name>A0A1I0IHU2_9BACI</name>
<sequence length="207" mass="22376">MAEKVKKPFYKKWWVWLIAIIIIAVASTSGGDETETSSNDTSNETANTSEDTNNDSGENNKEEDTKKLPGIGEEVKVGAMTYTINEKSTTEQVGPSSLPEEANGKYVILNITVKNNGDEAVTIDGSFFKLKQGDKTFEADSMASTSANQAEDGSIKNSFFLEQLNPGSEMTGNVAFDVAPEIADSNNLKVEAQEGIFGTVTKNIELK</sequence>
<evidence type="ECO:0000256" key="2">
    <source>
        <dbReference type="SAM" id="MobiDB-lite"/>
    </source>
</evidence>
<keyword evidence="5" id="KW-1185">Reference proteome</keyword>